<reference evidence="1 2" key="1">
    <citation type="submission" date="2021-02" db="EMBL/GenBank/DDBJ databases">
        <title>Variation within the Batrachochytrium salamandrivorans European outbreak.</title>
        <authorList>
            <person name="Kelly M."/>
            <person name="Pasmans F."/>
            <person name="Shea T.P."/>
            <person name="Munoz J.F."/>
            <person name="Carranza S."/>
            <person name="Cuomo C.A."/>
            <person name="Martel A."/>
        </authorList>
    </citation>
    <scope>NUCLEOTIDE SEQUENCE [LARGE SCALE GENOMIC DNA]</scope>
    <source>
        <strain evidence="1 2">AMFP18/2</strain>
    </source>
</reference>
<keyword evidence="2" id="KW-1185">Reference proteome</keyword>
<dbReference type="PANTHER" id="PTHR40375">
    <property type="entry name" value="SPORULATION-SPECIFIC PROTEIN 22"/>
    <property type="match status" value="1"/>
</dbReference>
<dbReference type="SUPFAM" id="SSF48452">
    <property type="entry name" value="TPR-like"/>
    <property type="match status" value="1"/>
</dbReference>
<dbReference type="InterPro" id="IPR039057">
    <property type="entry name" value="Spo22/ZIP4"/>
</dbReference>
<accession>A0ABQ8FNU6</accession>
<dbReference type="PANTHER" id="PTHR40375:SF2">
    <property type="entry name" value="SPORULATION-SPECIFIC PROTEIN 22"/>
    <property type="match status" value="1"/>
</dbReference>
<gene>
    <name evidence="1" type="ORF">BASA50_001558</name>
</gene>
<protein>
    <recommendedName>
        <fullName evidence="3">Protein ZIP4 homolog</fullName>
    </recommendedName>
</protein>
<dbReference type="Proteomes" id="UP001648503">
    <property type="component" value="Unassembled WGS sequence"/>
</dbReference>
<sequence>MNSAIDLLYSKQSNTPLDCTEADVLDKAGVCLWNEIVRRSTESQFGNITRATAEPHLLPYPDTESTLRSGPESLLQAQDAGRSTESKDAFCEALKLLSSNSQSCGASHETQQSAECSVLFFEIYLGMAQLEWSANMKTAAFYNLNKSIEGPGIKQLKVNEINHFVRSILRLTRSTDETADKTRLCEMGLSVLECCCVDTSQSFFSDLKLCILISYVTIHLDAKDWIASERISESAIECDVHDTFIGQICEMLLWKLGDQAMQVSQWEDAISWYNICLTLISTNIADIHNGAVLYRKIALCYYELKGFDKALKGCLEAQKTELESDRPLTLFMLYIVYLEQNDTKQAMCNLAMIPLDSRLDLYIQAAGVAHKKDKQGIVKDILKLVVSSGHMDWNLDTTKSQILTVLRCLIRLTKSELHIELDAKDIVSYAKKGAIIYHYIKHGNLKDHSRKCLPVLT</sequence>
<dbReference type="EMBL" id="JAFCIX010000004">
    <property type="protein sequence ID" value="KAH6601520.1"/>
    <property type="molecule type" value="Genomic_DNA"/>
</dbReference>
<evidence type="ECO:0000313" key="2">
    <source>
        <dbReference type="Proteomes" id="UP001648503"/>
    </source>
</evidence>
<name>A0ABQ8FNU6_9FUNG</name>
<evidence type="ECO:0000313" key="1">
    <source>
        <dbReference type="EMBL" id="KAH6601520.1"/>
    </source>
</evidence>
<dbReference type="InterPro" id="IPR011990">
    <property type="entry name" value="TPR-like_helical_dom_sf"/>
</dbReference>
<dbReference type="Gene3D" id="1.25.40.10">
    <property type="entry name" value="Tetratricopeptide repeat domain"/>
    <property type="match status" value="1"/>
</dbReference>
<organism evidence="1 2">
    <name type="scientific">Batrachochytrium salamandrivorans</name>
    <dbReference type="NCBI Taxonomy" id="1357716"/>
    <lineage>
        <taxon>Eukaryota</taxon>
        <taxon>Fungi</taxon>
        <taxon>Fungi incertae sedis</taxon>
        <taxon>Chytridiomycota</taxon>
        <taxon>Chytridiomycota incertae sedis</taxon>
        <taxon>Chytridiomycetes</taxon>
        <taxon>Rhizophydiales</taxon>
        <taxon>Rhizophydiales incertae sedis</taxon>
        <taxon>Batrachochytrium</taxon>
    </lineage>
</organism>
<proteinExistence type="predicted"/>
<comment type="caution">
    <text evidence="1">The sequence shown here is derived from an EMBL/GenBank/DDBJ whole genome shotgun (WGS) entry which is preliminary data.</text>
</comment>
<evidence type="ECO:0008006" key="3">
    <source>
        <dbReference type="Google" id="ProtNLM"/>
    </source>
</evidence>